<name>A0ACC2KS94_PERAE</name>
<dbReference type="EMBL" id="CM056819">
    <property type="protein sequence ID" value="KAJ8623864.1"/>
    <property type="molecule type" value="Genomic_DNA"/>
</dbReference>
<protein>
    <submittedName>
        <fullName evidence="1">Uncharacterized protein</fullName>
    </submittedName>
</protein>
<accession>A0ACC2KS94</accession>
<evidence type="ECO:0000313" key="1">
    <source>
        <dbReference type="EMBL" id="KAJ8623864.1"/>
    </source>
</evidence>
<comment type="caution">
    <text evidence="1">The sequence shown here is derived from an EMBL/GenBank/DDBJ whole genome shotgun (WGS) entry which is preliminary data.</text>
</comment>
<dbReference type="Proteomes" id="UP001234297">
    <property type="component" value="Chromosome 11"/>
</dbReference>
<organism evidence="1 2">
    <name type="scientific">Persea americana</name>
    <name type="common">Avocado</name>
    <dbReference type="NCBI Taxonomy" id="3435"/>
    <lineage>
        <taxon>Eukaryota</taxon>
        <taxon>Viridiplantae</taxon>
        <taxon>Streptophyta</taxon>
        <taxon>Embryophyta</taxon>
        <taxon>Tracheophyta</taxon>
        <taxon>Spermatophyta</taxon>
        <taxon>Magnoliopsida</taxon>
        <taxon>Magnoliidae</taxon>
        <taxon>Laurales</taxon>
        <taxon>Lauraceae</taxon>
        <taxon>Persea</taxon>
    </lineage>
</organism>
<keyword evidence="2" id="KW-1185">Reference proteome</keyword>
<gene>
    <name evidence="1" type="ORF">MRB53_032394</name>
</gene>
<sequence length="640" mass="71421">MASSKINSAHGNSHKLSDLHKKVRIVGKIRGLLESEAKSTDGSSSPWISVQKSDGELSDCVTILCKDPTSSSKDYKLDYCYEQHQDIPEIFSREVKPLVSRIFDGFNASVIAYGARGSGKTHTIQGSCEKPGLAALAMVEILSSCEETGRVVRISCYEVYHDRVYDVLERKEQEVLVWEDRGRIQLKGLSQVHVKSISEFNRLYFNEFDQHKPSQKIVNEIVRRSHKGLIIYVFSCDKDSTISVVGKLNFVDLAGYEDTKRMSIDIPQLPEIPRINKSLYAVENVVRALNANERHVPFRDTKLTRMLQDSIGGASQALMITCLNPTFCQDSIHVISWASRSFQAANLTCQDSAKKAKSSARIMGLSSPPASRAQSLSASMKKLGGSLYYSSGKKTTNMPHGMKERNVLPVVRPTLKSSQESTTLSTAKSMEVLTLEEERCLQSVTNTVEPFTPKLDLCTQDDVEFNLKPMTDLEGREMENSPADLERSPPISAKLREIANALKAFSTPIPLGIKTPNTDNIRNNHVCKDLTESLTPEVRINLRVDEWESAKAGTPGETFKTHSCGLKKSLVQEYLKFLNSASKEELKEIKGIGEKRANYILEFREESPEPFKNLEDLKEIGLSSKQINGIMRQIAGQLFS</sequence>
<evidence type="ECO:0000313" key="2">
    <source>
        <dbReference type="Proteomes" id="UP001234297"/>
    </source>
</evidence>
<proteinExistence type="predicted"/>
<reference evidence="1 2" key="1">
    <citation type="journal article" date="2022" name="Hortic Res">
        <title>A haplotype resolved chromosomal level avocado genome allows analysis of novel avocado genes.</title>
        <authorList>
            <person name="Nath O."/>
            <person name="Fletcher S.J."/>
            <person name="Hayward A."/>
            <person name="Shaw L.M."/>
            <person name="Masouleh A.K."/>
            <person name="Furtado A."/>
            <person name="Henry R.J."/>
            <person name="Mitter N."/>
        </authorList>
    </citation>
    <scope>NUCLEOTIDE SEQUENCE [LARGE SCALE GENOMIC DNA]</scope>
    <source>
        <strain evidence="2">cv. Hass</strain>
    </source>
</reference>